<feature type="domain" description="DBF4-type" evidence="4">
    <location>
        <begin position="1"/>
        <end position="50"/>
    </location>
</feature>
<feature type="compositionally biased region" description="Basic and acidic residues" evidence="2">
    <location>
        <begin position="382"/>
        <end position="391"/>
    </location>
</feature>
<keyword evidence="3" id="KW-0812">Transmembrane</keyword>
<keyword evidence="3" id="KW-1133">Transmembrane helix</keyword>
<evidence type="ECO:0000313" key="5">
    <source>
        <dbReference type="Proteomes" id="UP001652624"/>
    </source>
</evidence>
<feature type="transmembrane region" description="Helical" evidence="3">
    <location>
        <begin position="1960"/>
        <end position="1979"/>
    </location>
</feature>
<sequence length="1990" mass="224862">MQNRRGYCSYCCVYYNHLEQHLASAQHRYLTSQNRRRLSATSLMERFLQDVLRYHPYHYQESRLMQNERLLKTTASMSEMIPIDDVTPEEMTADNTKLRGERSTKDYEPSEKLYSCLSGGQEYTQHLSERPSVIKKLEKGKQQPLKFAHKIGGNIKEFITVGTSQMTNEENLVCPLMISDAPAHYLFEHYHARPVINYSTKLSQTTHLDSVSKCDPNKVDRDFEQLARDSGNPLLLPNMETSSDSVQHPEESNRKPLSIQSDELITQDGVKPQGTALSTDLKFHKIIATEGSLKCEFLYKLAKPAINSNKTNLPFNKGILEDAIPKHHEKFSYIDCTQEEKHLAFNRSASLEQRNSVSSEMKFNCNFPQSVPNQPEENVQDLQKKEQNDQEVKSYESRGSEMSFDCNSSFHSLSDQSKMTTKEIHLSKEVDVDFQYKNNESCVSETSSGCSHLAINQIHISVKDANFQKAMPISLVDESYESSSSEMNFDCDVSLKSTDDYHQQPENVNSPKEVHFALVDINYGSSSSEVSLDSNPPSHSLVDQCPGNVTETEVQKKGHIDLVNNSYGSDCSETSFDGDASLQSVVDHSQLIVKERNRKDRLIYLKDEDHFLSSAKPHLDCDVSVAKVADEPQRTVEEINLLEENNDLLALNYESHEPEIKFHTCTQLTVQRHRVTLKETNPQEIAIELENKSVKSSVADLSFDSQSSPYQSVNDQLGGTLGEINVKESNVDVEVKSCECCSSELTFDSDPPFLSATELDTEKLRKECINLEGNSESNSSEITFDSDIILCTTVDQPEVVINEEPFDLGNKSGEICISEISFDSDITLYSGTDQPELVVKETTIQKDGCVHLGRMNDQLSSSEISLCSSVSPHSMTISPEVVVKKPNLKKKDHIHLQSKESGPSVSELSLDYDLFHSMTTHPEDTIKGISLQREENPHINVPLENGPSISEISLKSDISSYLVADNSDISAKEINYQEEENVNLEDKSNGASVFKTSFYPHILLQSGIHKPEVAVEEIRFKREKHAKWKDESAEFSDSGINMGSEIPHFSVTTPQMTVKEINLQKEVQFVENKSTICRYPEIILDSGVSPQLKIKTAQRSVLKKVHFDPNDENTEARGFDTNLGIGTLHAVTDQPQLALLKEKHAAMEDIHTERKDCKIHFYSDDPFKPLAERGQGAIGKTVIWKNRNSVLKNKFDEHTLHDSAVSLQPGTDNSEITVKRMKFENEAHVYLKDKDSQYSGSVMSSDSDFLGQERIDQPQINCMEQEHIDLEDKHNQSCGSEISFDSNDPVQSVVDQLSETTEEVSLWKDEVDMKNIRSGSKGFEIVCDSNMLQSVSSQTEKVDKEINPSKKHNALEDKIVEPGDSIINPDSNELFQSATTEIQESIIETNLLREGCVCPDQKRDSEVIYVSNIPLQSVVEQPPILEEGYSSLEDENHLQRGVKEISHWKEDHIYLEDKSYRVGDFEVSCDSDTPIYFVADQFPMLVKEINSQEGSHNDLEKHNYETTISEIKCNSGVCLQLKVDEPHVVCKEINFEVEENLGMEEKTGEPNDSEIMCDSDGLLQILVDHNGVSVKETNLQKMLFMDLVTSDNDCEIISGSDTIVQPVTDSPQTMVKGVNCANSVSFDLEAEKCDTYCSELEYIYEASPGSLTKQSKNTFKVVNQKKDYIILQESSCESYSSEINIQIDTSPQSINYQSQLPDKSTEQCIDSEDRSCESNSPQIYCKWEDTSHPVTGQLQNADQKVSLQVELQSVDPKDKNCQSSVFIMGCNSSSVSPIHQVAGKDNHLNLKCTDLESMSCEPCGSRVNFQCDPSLPFDTNYTQETINAVDLSKMSCELKETHSESYSKSVPTVNSVRTLGKAKGLIEDNLDEPVLEALPHVPPSFVGKTWSQIMREDDMKINVLVREFREGRFHCYFDDDCESRKVKKKNLNEETKISWADVSQMLYQFKFSQILMKMQVVYWTFMTFQWPYINLAIILQQKRLMDNHDE</sequence>
<evidence type="ECO:0000313" key="6">
    <source>
        <dbReference type="RefSeq" id="XP_060050028.1"/>
    </source>
</evidence>
<keyword evidence="3" id="KW-0472">Membrane</keyword>
<organism evidence="5 6">
    <name type="scientific">Erinaceus europaeus</name>
    <name type="common">Western European hedgehog</name>
    <dbReference type="NCBI Taxonomy" id="9365"/>
    <lineage>
        <taxon>Eukaryota</taxon>
        <taxon>Metazoa</taxon>
        <taxon>Chordata</taxon>
        <taxon>Craniata</taxon>
        <taxon>Vertebrata</taxon>
        <taxon>Euteleostomi</taxon>
        <taxon>Mammalia</taxon>
        <taxon>Eutheria</taxon>
        <taxon>Laurasiatheria</taxon>
        <taxon>Eulipotyphla</taxon>
        <taxon>Erinaceidae</taxon>
        <taxon>Erinaceinae</taxon>
        <taxon>Erinaceus</taxon>
    </lineage>
</organism>
<dbReference type="RefSeq" id="XP_060050028.1">
    <property type="nucleotide sequence ID" value="XM_060194045.1"/>
</dbReference>
<proteinExistence type="predicted"/>
<evidence type="ECO:0000259" key="4">
    <source>
        <dbReference type="PROSITE" id="PS51265"/>
    </source>
</evidence>
<feature type="region of interest" description="Disordered" evidence="2">
    <location>
        <begin position="367"/>
        <end position="391"/>
    </location>
</feature>
<protein>
    <submittedName>
        <fullName evidence="6">DBF4-type zinc finger-containing protein 2</fullName>
    </submittedName>
</protein>
<keyword evidence="1" id="KW-0862">Zinc</keyword>
<feature type="region of interest" description="Disordered" evidence="2">
    <location>
        <begin position="230"/>
        <end position="259"/>
    </location>
</feature>
<name>A0ABM3XMI4_ERIEU</name>
<dbReference type="PANTHER" id="PTHR21639">
    <property type="entry name" value="DBF4-TYPE ZINC FINGER-CONTAINING PROTEIN 2"/>
    <property type="match status" value="1"/>
</dbReference>
<dbReference type="PANTHER" id="PTHR21639:SF5">
    <property type="entry name" value="DBF4-TYPE ZINC FINGER-CONTAINING PROTEIN 2"/>
    <property type="match status" value="1"/>
</dbReference>
<evidence type="ECO:0000256" key="2">
    <source>
        <dbReference type="SAM" id="MobiDB-lite"/>
    </source>
</evidence>
<dbReference type="Proteomes" id="UP001652624">
    <property type="component" value="Chromosome 7"/>
</dbReference>
<dbReference type="InterPro" id="IPR038890">
    <property type="entry name" value="ZDBF2"/>
</dbReference>
<keyword evidence="1" id="KW-0479">Metal-binding</keyword>
<evidence type="ECO:0000256" key="1">
    <source>
        <dbReference type="PROSITE-ProRule" id="PRU00600"/>
    </source>
</evidence>
<keyword evidence="1" id="KW-0863">Zinc-finger</keyword>
<dbReference type="PROSITE" id="PS51265">
    <property type="entry name" value="ZF_DBF4"/>
    <property type="match status" value="1"/>
</dbReference>
<keyword evidence="5" id="KW-1185">Reference proteome</keyword>
<reference evidence="6" key="1">
    <citation type="submission" date="2025-08" db="UniProtKB">
        <authorList>
            <consortium name="RefSeq"/>
        </authorList>
    </citation>
    <scope>IDENTIFICATION</scope>
</reference>
<gene>
    <name evidence="6" type="primary">ZDBF2</name>
</gene>
<dbReference type="InterPro" id="IPR006572">
    <property type="entry name" value="Znf_DBF"/>
</dbReference>
<accession>A0ABM3XMI4</accession>
<feature type="compositionally biased region" description="Polar residues" evidence="2">
    <location>
        <begin position="367"/>
        <end position="381"/>
    </location>
</feature>
<dbReference type="GeneID" id="103110997"/>
<evidence type="ECO:0000256" key="3">
    <source>
        <dbReference type="SAM" id="Phobius"/>
    </source>
</evidence>